<dbReference type="GeneID" id="28736727"/>
<dbReference type="EMBL" id="LFJN01000016">
    <property type="protein sequence ID" value="KPI39093.1"/>
    <property type="molecule type" value="Genomic_DNA"/>
</dbReference>
<dbReference type="AlphaFoldDB" id="A0A0N1H2T7"/>
<dbReference type="InterPro" id="IPR014001">
    <property type="entry name" value="Helicase_ATP-bd"/>
</dbReference>
<dbReference type="SMART" id="SM00487">
    <property type="entry name" value="DEXDc"/>
    <property type="match status" value="1"/>
</dbReference>
<dbReference type="GO" id="GO:0043138">
    <property type="term" value="F:3'-5' DNA helicase activity"/>
    <property type="evidence" value="ECO:0007669"/>
    <property type="project" value="TreeGrafter"/>
</dbReference>
<dbReference type="Pfam" id="PF13245">
    <property type="entry name" value="AAA_19"/>
    <property type="match status" value="1"/>
</dbReference>
<feature type="region of interest" description="Disordered" evidence="1">
    <location>
        <begin position="1257"/>
        <end position="1277"/>
    </location>
</feature>
<evidence type="ECO:0000259" key="2">
    <source>
        <dbReference type="SMART" id="SM00487"/>
    </source>
</evidence>
<evidence type="ECO:0000256" key="1">
    <source>
        <dbReference type="SAM" id="MobiDB-lite"/>
    </source>
</evidence>
<dbReference type="GO" id="GO:0005524">
    <property type="term" value="F:ATP binding"/>
    <property type="evidence" value="ECO:0007669"/>
    <property type="project" value="InterPro"/>
</dbReference>
<dbReference type="SUPFAM" id="SSF52540">
    <property type="entry name" value="P-loop containing nucleoside triphosphate hydrolases"/>
    <property type="match status" value="1"/>
</dbReference>
<organism evidence="3 4">
    <name type="scientific">Cyphellophora attinorum</name>
    <dbReference type="NCBI Taxonomy" id="1664694"/>
    <lineage>
        <taxon>Eukaryota</taxon>
        <taxon>Fungi</taxon>
        <taxon>Dikarya</taxon>
        <taxon>Ascomycota</taxon>
        <taxon>Pezizomycotina</taxon>
        <taxon>Eurotiomycetes</taxon>
        <taxon>Chaetothyriomycetidae</taxon>
        <taxon>Chaetothyriales</taxon>
        <taxon>Cyphellophoraceae</taxon>
        <taxon>Cyphellophora</taxon>
    </lineage>
</organism>
<dbReference type="PANTHER" id="PTHR11070">
    <property type="entry name" value="UVRD / RECB / PCRA DNA HELICASE FAMILY MEMBER"/>
    <property type="match status" value="1"/>
</dbReference>
<evidence type="ECO:0000313" key="3">
    <source>
        <dbReference type="EMBL" id="KPI39093.1"/>
    </source>
</evidence>
<dbReference type="Proteomes" id="UP000038010">
    <property type="component" value="Unassembled WGS sequence"/>
</dbReference>
<dbReference type="InterPro" id="IPR027417">
    <property type="entry name" value="P-loop_NTPase"/>
</dbReference>
<dbReference type="VEuPathDB" id="FungiDB:AB675_4690"/>
<keyword evidence="4" id="KW-1185">Reference proteome</keyword>
<dbReference type="Gene3D" id="3.40.50.300">
    <property type="entry name" value="P-loop containing nucleotide triphosphate hydrolases"/>
    <property type="match status" value="2"/>
</dbReference>
<dbReference type="RefSeq" id="XP_017999056.1">
    <property type="nucleotide sequence ID" value="XM_018144847.1"/>
</dbReference>
<dbReference type="PANTHER" id="PTHR11070:SF2">
    <property type="entry name" value="ATP-DEPENDENT DNA HELICASE SRS2"/>
    <property type="match status" value="1"/>
</dbReference>
<evidence type="ECO:0000313" key="4">
    <source>
        <dbReference type="Proteomes" id="UP000038010"/>
    </source>
</evidence>
<comment type="caution">
    <text evidence="3">The sequence shown here is derived from an EMBL/GenBank/DDBJ whole genome shotgun (WGS) entry which is preliminary data.</text>
</comment>
<dbReference type="GO" id="GO:0005829">
    <property type="term" value="C:cytosol"/>
    <property type="evidence" value="ECO:0007669"/>
    <property type="project" value="TreeGrafter"/>
</dbReference>
<proteinExistence type="predicted"/>
<gene>
    <name evidence="3" type="ORF">AB675_4690</name>
</gene>
<dbReference type="GO" id="GO:0003677">
    <property type="term" value="F:DNA binding"/>
    <property type="evidence" value="ECO:0007669"/>
    <property type="project" value="InterPro"/>
</dbReference>
<accession>A0A0N1H2T7</accession>
<dbReference type="OrthoDB" id="1470711at2759"/>
<dbReference type="InterPro" id="IPR000212">
    <property type="entry name" value="DNA_helicase_UvrD/REP"/>
</dbReference>
<name>A0A0N1H2T7_9EURO</name>
<reference evidence="3 4" key="1">
    <citation type="submission" date="2015-06" db="EMBL/GenBank/DDBJ databases">
        <title>Draft genome of the ant-associated black yeast Phialophora attae CBS 131958.</title>
        <authorList>
            <person name="Moreno L.F."/>
            <person name="Stielow B.J."/>
            <person name="de Hoog S."/>
            <person name="Vicente V.A."/>
            <person name="Weiss V.A."/>
            <person name="de Vries M."/>
            <person name="Cruz L.M."/>
            <person name="Souza E.M."/>
        </authorList>
    </citation>
    <scope>NUCLEOTIDE SEQUENCE [LARGE SCALE GENOMIC DNA]</scope>
    <source>
        <strain evidence="3 4">CBS 131958</strain>
    </source>
</reference>
<dbReference type="GO" id="GO:0000725">
    <property type="term" value="P:recombinational repair"/>
    <property type="evidence" value="ECO:0007669"/>
    <property type="project" value="TreeGrafter"/>
</dbReference>
<sequence length="1277" mass="144206">MADFTSGGLLVARSDEPSANNVATTLDTIPQEIIDNVWKQYFLGLKVTGRPLYHSSQIATPPSRVGLDCLWTINHKQSTTAKAAMLKHATMVLKNPKHVAYLLCNHEKDLSTMSYVKIDSWEDWEHTPFTLMDDFFRACSQLQHLHIRTESCYPRQELHPAVIASEADFVKETEDGEPWVLEIIDDGLSGALYDMSFHKKAYGWACDIIAGKAFAGQTAPPSVLIEVTLRFGTSNQDVDVIDREYQLPKLVYHSKTKVLDGVLLNRQVSLPQIIREHKVARGGRGRLCDKKSVDSILRHTFESVYERLGPLARVRFAMREDKAYSGRADQSLEAEMFLLLVHIGEFDMPRLRDCWRTGEFDMDNPLCRRTIEWLEGRLTPIPLRLRSFEQAMDLVSDITDGDVVGSRHFMLKHAWELHNNGNGVEFTNFRDLYTFIMPTDPNQNKDNWILAQCFDQIYRPFKDWKLRDVIRERFGIRRDVFQRRHAATAVAIAHDVPPPSLPASVGKPLPQPSAEQQVAIDTLLNTKSNIIVDAMAGSGKTTTILHLAQAAPDTKFLVLVYNRKLLLETDERAKSLGLSNVAVYNYHTLGNRFYTQECSTDQGLKRVVQDDMAVLPGTQLPDFDVLIMDEQQDLIPIYKKFVDKIVSDKGYVARGTQQTPKQSPLRVFVLGDKRQQIYSFNNADSRFLTMANERDIFGYVNQEPWVRAQQTYSNRMTEPNADFINDQLLRVDLGASPMRAARSIDRDGKLYPRPRYIICDPAEEAVSEVQRLLTEGNVKPADILVLAPSTRNKSAAKQAANELARRDVPVYRADSDVLLPSDRVTHGKVLICTYHQSKGIERPVCIALGFDQSYHSFYDKQDELPAVVTNPQYVAATRAVTQLILLQDFQWAPLPYVNLSTIGETCDLIVRKAPIPSPQTVEAVAKARKLPLFGVTALCRNLPETVITHCLEKLKLHQVAAPVYPASAPPTEVADKYGLIESTAAITGTAVPALFEWFRTRDLTILNQLFYKDKERGPLKWIEKNLPPEHVQKFIEIHEKCQSSQELSSGDILYVAHVTMAKLDNDLVGLLSIPLSSYNWVTPEYIDHIMYTLGYIPKPANIGKRAKYEVTKIIKFMDIQVGPLEDDNHGVLVMGSMDIYQPKTESSTVWEVKHIDVLSPEHLIQTALYMLLLHPRQKPAHGYLVSARTGHVVEISPAHENALKELLQILVGVKSGGPQARLLHECSDEEFLAEAARDFSGLIGKCALPAWFSERPSRSRYQPKKTGRPRASEQIDV</sequence>
<dbReference type="STRING" id="1664694.A0A0N1H2T7"/>
<protein>
    <recommendedName>
        <fullName evidence="2">Helicase ATP-binding domain-containing protein</fullName>
    </recommendedName>
</protein>
<feature type="domain" description="Helicase ATP-binding" evidence="2">
    <location>
        <begin position="508"/>
        <end position="697"/>
    </location>
</feature>